<dbReference type="EMBL" id="CP096034">
    <property type="protein sequence ID" value="UPM54531.1"/>
    <property type="molecule type" value="Genomic_DNA"/>
</dbReference>
<reference evidence="1 2" key="1">
    <citation type="submission" date="2022-04" db="EMBL/GenBank/DDBJ databases">
        <title>Mechanism of arsenic methylation and mitigation arsenic toxicity by Bacillus sp. LH14 from an Arsenic-Contaminated Paddy Soil.</title>
        <authorList>
            <person name="Wang D."/>
        </authorList>
    </citation>
    <scope>NUCLEOTIDE SEQUENCE [LARGE SCALE GENOMIC DNA]</scope>
    <source>
        <strain evidence="1 2">LH14</strain>
    </source>
</reference>
<protein>
    <submittedName>
        <fullName evidence="1">Uncharacterized protein</fullName>
    </submittedName>
</protein>
<organism evidence="1 2">
    <name type="scientific">Gottfriedia acidiceleris</name>
    <dbReference type="NCBI Taxonomy" id="371036"/>
    <lineage>
        <taxon>Bacteria</taxon>
        <taxon>Bacillati</taxon>
        <taxon>Bacillota</taxon>
        <taxon>Bacilli</taxon>
        <taxon>Bacillales</taxon>
        <taxon>Bacillaceae</taxon>
        <taxon>Gottfriedia</taxon>
    </lineage>
</organism>
<gene>
    <name evidence="1" type="ORF">MY490_01085</name>
</gene>
<evidence type="ECO:0000313" key="2">
    <source>
        <dbReference type="Proteomes" id="UP000830639"/>
    </source>
</evidence>
<dbReference type="RefSeq" id="WP_248267634.1">
    <property type="nucleotide sequence ID" value="NZ_CP096034.1"/>
</dbReference>
<name>A0ABY4JM81_9BACI</name>
<sequence>MYIDNVRNYLKKMNEPLINDLSLIMYSKIKSKYTFSMKPSEIIKSIDRFKYGGEMSLKYFEILLESLDVLYDKGVENILFAKNSSLNPTWRDMLYVSLDKKRVSDDLKTMFEDEKIREEAVDIFVKLMKYLINTDRDIFLKNIRTIRDLINIRKGD</sequence>
<dbReference type="Proteomes" id="UP000830639">
    <property type="component" value="Chromosome"/>
</dbReference>
<evidence type="ECO:0000313" key="1">
    <source>
        <dbReference type="EMBL" id="UPM54531.1"/>
    </source>
</evidence>
<keyword evidence="2" id="KW-1185">Reference proteome</keyword>
<accession>A0ABY4JM81</accession>
<proteinExistence type="predicted"/>